<dbReference type="HOGENOM" id="CLU_000288_181_20_1"/>
<keyword evidence="4" id="KW-0547">Nucleotide-binding</keyword>
<reference evidence="8 9" key="1">
    <citation type="journal article" date="1998" name="Science">
        <title>Genome sequence of the nematode C. elegans: a platform for investigating biology.</title>
        <authorList>
            <consortium name="The C. elegans sequencing consortium"/>
            <person name="Sulson J.E."/>
            <person name="Waterston R."/>
        </authorList>
    </citation>
    <scope>NUCLEOTIDE SEQUENCE [LARGE SCALE GENOMIC DNA]</scope>
    <source>
        <strain evidence="8 9">Bristol N2</strain>
    </source>
</reference>
<dbReference type="Reactome" id="R-CEL-198753">
    <property type="pathway name" value="ERK/MAPK targets"/>
</dbReference>
<dbReference type="EMBL" id="BX284601">
    <property type="protein sequence ID" value="CAB02275.1"/>
    <property type="molecule type" value="Genomic_DNA"/>
</dbReference>
<organism evidence="8 9">
    <name type="scientific">Caenorhabditis elegans</name>
    <dbReference type="NCBI Taxonomy" id="6239"/>
    <lineage>
        <taxon>Eukaryota</taxon>
        <taxon>Metazoa</taxon>
        <taxon>Ecdysozoa</taxon>
        <taxon>Nematoda</taxon>
        <taxon>Chromadorea</taxon>
        <taxon>Rhabditida</taxon>
        <taxon>Rhabditina</taxon>
        <taxon>Rhabditomorpha</taxon>
        <taxon>Rhabditoidea</taxon>
        <taxon>Rhabditidae</taxon>
        <taxon>Peloderinae</taxon>
        <taxon>Caenorhabditis</taxon>
    </lineage>
</organism>
<evidence type="ECO:0000313" key="10">
    <source>
        <dbReference type="WormBase" id="C36B1.10"/>
    </source>
</evidence>
<dbReference type="Reactome" id="R-CEL-2559580">
    <property type="pathway name" value="Oxidative Stress Induced Senescence"/>
</dbReference>
<sequence>MPNTYRTSDEIVAQRLEDGRDMNLSLQNMNLFASGAFSNVYRGIARTESNHQMEIVIKKTWPRHKGCPLEVKILGKLGKLKHKNIVRLLFSYQKQHEGRICLGLIFEYIPMNLHQFLKDNNRRVDIIEVKLIVWQLFRGQAHLEKSEICHRDIKPQNLLYNADTGLLKISDYGSSAIESVKTPQQSYHVTRYYRPPELLLGSKNYGCKIDTWSCGCVFGELLKGGIFLAGKSAKNQAEVVFDMFGVPTAEDVSSMNVSNTKYKEIIQSYEPDTSKRTADLAYLYNQTASFQRDRRSTVYNTKIDYSDMKDSVELLRQVLVYNPSRRLCGIEFLTNPFFTVLFNEKTVRFNKKKIQCVSAVDLQAVKSGDVTLTNESVEHST</sequence>
<dbReference type="Gene3D" id="3.30.200.20">
    <property type="entry name" value="Phosphorylase Kinase, domain 1"/>
    <property type="match status" value="1"/>
</dbReference>
<dbReference type="OMA" id="KMFAWQL"/>
<dbReference type="AGR" id="WB:WBGene00007977"/>
<dbReference type="Reactome" id="R-CEL-432142">
    <property type="pathway name" value="Platelet sensitization by LDL"/>
</dbReference>
<dbReference type="PROSITE" id="PS50011">
    <property type="entry name" value="PROTEIN_KINASE_DOM"/>
    <property type="match status" value="1"/>
</dbReference>
<feature type="domain" description="Protein kinase" evidence="7">
    <location>
        <begin position="26"/>
        <end position="338"/>
    </location>
</feature>
<dbReference type="InterPro" id="IPR000719">
    <property type="entry name" value="Prot_kinase_dom"/>
</dbReference>
<dbReference type="Reactome" id="R-CEL-171007">
    <property type="pathway name" value="p38MAPK events"/>
</dbReference>
<dbReference type="UCSC" id="C36B1.10">
    <property type="organism name" value="c. elegans"/>
</dbReference>
<keyword evidence="9" id="KW-1185">Reference proteome</keyword>
<dbReference type="RefSeq" id="NP_492367.1">
    <property type="nucleotide sequence ID" value="NM_059966.6"/>
</dbReference>
<proteinExistence type="inferred from homology"/>
<dbReference type="GeneID" id="172683"/>
<dbReference type="PIR" id="T19781">
    <property type="entry name" value="T19781"/>
</dbReference>
<evidence type="ECO:0000256" key="4">
    <source>
        <dbReference type="ARBA" id="ARBA00022741"/>
    </source>
</evidence>
<evidence type="ECO:0000313" key="9">
    <source>
        <dbReference type="Proteomes" id="UP000001940"/>
    </source>
</evidence>
<dbReference type="eggNOG" id="KOG0658">
    <property type="taxonomic scope" value="Eukaryota"/>
</dbReference>
<dbReference type="Reactome" id="R-CEL-5675221">
    <property type="pathway name" value="Negative regulation of MAPK pathway"/>
</dbReference>
<dbReference type="GO" id="GO:0005634">
    <property type="term" value="C:nucleus"/>
    <property type="evidence" value="ECO:0000318"/>
    <property type="project" value="GO_Central"/>
</dbReference>
<gene>
    <name evidence="8 10" type="primary">gskl-2</name>
    <name evidence="10" type="synonym">gska-3</name>
    <name evidence="10" type="ORF">C36B1.10</name>
    <name evidence="8" type="ORF">CELE_C36B1.10</name>
</gene>
<dbReference type="PaxDb" id="6239-C36B1.10"/>
<dbReference type="GO" id="GO:0035556">
    <property type="term" value="P:intracellular signal transduction"/>
    <property type="evidence" value="ECO:0000318"/>
    <property type="project" value="GO_Central"/>
</dbReference>
<dbReference type="CTD" id="172683"/>
<dbReference type="PhylomeDB" id="Q93344"/>
<evidence type="ECO:0000259" key="7">
    <source>
        <dbReference type="PROSITE" id="PS50011"/>
    </source>
</evidence>
<dbReference type="Reactome" id="R-CEL-525793">
    <property type="pathway name" value="Myogenesis"/>
</dbReference>
<dbReference type="SUPFAM" id="SSF56112">
    <property type="entry name" value="Protein kinase-like (PK-like)"/>
    <property type="match status" value="1"/>
</dbReference>
<dbReference type="Pfam" id="PF00069">
    <property type="entry name" value="Pkinase"/>
    <property type="match status" value="1"/>
</dbReference>
<evidence type="ECO:0000256" key="6">
    <source>
        <dbReference type="ARBA" id="ARBA00022840"/>
    </source>
</evidence>
<keyword evidence="2" id="KW-0723">Serine/threonine-protein kinase</keyword>
<protein>
    <submittedName>
        <fullName evidence="8">Protein kinase domain-containing protein</fullName>
    </submittedName>
</protein>
<dbReference type="InterPro" id="IPR011009">
    <property type="entry name" value="Kinase-like_dom_sf"/>
</dbReference>
<accession>Q93344</accession>
<evidence type="ECO:0000256" key="2">
    <source>
        <dbReference type="ARBA" id="ARBA00022527"/>
    </source>
</evidence>
<keyword evidence="6" id="KW-0067">ATP-binding</keyword>
<dbReference type="SMART" id="SM00220">
    <property type="entry name" value="S_TKc"/>
    <property type="match status" value="1"/>
</dbReference>
<dbReference type="Bgee" id="WBGene00007977">
    <property type="expression patterns" value="Expressed in adult organism and 1 other cell type or tissue"/>
</dbReference>
<dbReference type="Reactome" id="R-CEL-168638">
    <property type="pathway name" value="NOD1/2 Signaling Pathway"/>
</dbReference>
<dbReference type="FunCoup" id="Q93344">
    <property type="interactions" value="170"/>
</dbReference>
<dbReference type="WormBase" id="C36B1.10">
    <property type="protein sequence ID" value="CE05377"/>
    <property type="gene ID" value="WBGene00007977"/>
    <property type="gene designation" value="gskl-2"/>
</dbReference>
<dbReference type="InterPro" id="IPR008271">
    <property type="entry name" value="Ser/Thr_kinase_AS"/>
</dbReference>
<dbReference type="InterPro" id="IPR050591">
    <property type="entry name" value="GSK-3"/>
</dbReference>
<dbReference type="SMR" id="Q93344"/>
<dbReference type="Reactome" id="R-CEL-6798695">
    <property type="pathway name" value="Neutrophil degranulation"/>
</dbReference>
<evidence type="ECO:0000256" key="3">
    <source>
        <dbReference type="ARBA" id="ARBA00022679"/>
    </source>
</evidence>
<dbReference type="FunFam" id="1.10.510.10:FF:001250">
    <property type="entry name" value="Protein kinase"/>
    <property type="match status" value="1"/>
</dbReference>
<dbReference type="Reactome" id="R-CEL-450302">
    <property type="pathway name" value="activated TAK1 mediates p38 MAPK activation"/>
</dbReference>
<dbReference type="Reactome" id="R-CEL-450341">
    <property type="pathway name" value="Activation of the AP-1 family of transcription factors"/>
</dbReference>
<dbReference type="OrthoDB" id="272141at2759"/>
<dbReference type="InParanoid" id="Q93344"/>
<comment type="similarity">
    <text evidence="1">Belongs to the protein kinase superfamily. CMGC Ser/Thr protein kinase family. GSK-3 subfamily.</text>
</comment>
<dbReference type="PROSITE" id="PS00108">
    <property type="entry name" value="PROTEIN_KINASE_ST"/>
    <property type="match status" value="1"/>
</dbReference>
<dbReference type="Reactome" id="R-CEL-418592">
    <property type="pathway name" value="ADP signalling through P2Y purinoceptor 1"/>
</dbReference>
<name>Q93344_CAEEL</name>
<dbReference type="PANTHER" id="PTHR24057:SF18">
    <property type="entry name" value="SERINE_THREONINE-PROTEIN KINASE R03D7.5-RELATED"/>
    <property type="match status" value="1"/>
</dbReference>
<dbReference type="Reactome" id="R-CEL-4420097">
    <property type="pathway name" value="VEGFA-VEGFR2 Pathway"/>
</dbReference>
<dbReference type="AlphaFoldDB" id="Q93344"/>
<evidence type="ECO:0000313" key="8">
    <source>
        <dbReference type="EMBL" id="CAB02275.1"/>
    </source>
</evidence>
<dbReference type="GO" id="GO:0004674">
    <property type="term" value="F:protein serine/threonine kinase activity"/>
    <property type="evidence" value="ECO:0000318"/>
    <property type="project" value="GO_Central"/>
</dbReference>
<dbReference type="Proteomes" id="UP000001940">
    <property type="component" value="Chromosome I"/>
</dbReference>
<dbReference type="Gene3D" id="1.10.510.10">
    <property type="entry name" value="Transferase(Phosphotransferase) domain 1"/>
    <property type="match status" value="1"/>
</dbReference>
<dbReference type="KEGG" id="cel:CELE_C36B1.10"/>
<dbReference type="GO" id="GO:0005524">
    <property type="term" value="F:ATP binding"/>
    <property type="evidence" value="ECO:0007669"/>
    <property type="project" value="UniProtKB-KW"/>
</dbReference>
<keyword evidence="5 8" id="KW-0418">Kinase</keyword>
<dbReference type="STRING" id="6239.C36B1.10.1"/>
<dbReference type="PANTHER" id="PTHR24057">
    <property type="entry name" value="GLYCOGEN SYNTHASE KINASE-3 ALPHA"/>
    <property type="match status" value="1"/>
</dbReference>
<keyword evidence="3" id="KW-0808">Transferase</keyword>
<evidence type="ECO:0000256" key="5">
    <source>
        <dbReference type="ARBA" id="ARBA00022777"/>
    </source>
</evidence>
<dbReference type="GO" id="GO:0005737">
    <property type="term" value="C:cytoplasm"/>
    <property type="evidence" value="ECO:0000318"/>
    <property type="project" value="GO_Central"/>
</dbReference>
<evidence type="ECO:0000256" key="1">
    <source>
        <dbReference type="ARBA" id="ARBA00005527"/>
    </source>
</evidence>